<keyword evidence="2" id="KW-1185">Reference proteome</keyword>
<reference evidence="2" key="1">
    <citation type="journal article" date="2002" name="Science">
        <title>The draft genome of Ciona intestinalis: insights into chordate and vertebrate origins.</title>
        <authorList>
            <person name="Dehal P."/>
            <person name="Satou Y."/>
            <person name="Campbell R.K."/>
            <person name="Chapman J."/>
            <person name="Degnan B."/>
            <person name="De Tomaso A."/>
            <person name="Davidson B."/>
            <person name="Di Gregorio A."/>
            <person name="Gelpke M."/>
            <person name="Goodstein D.M."/>
            <person name="Harafuji N."/>
            <person name="Hastings K.E."/>
            <person name="Ho I."/>
            <person name="Hotta K."/>
            <person name="Huang W."/>
            <person name="Kawashima T."/>
            <person name="Lemaire P."/>
            <person name="Martinez D."/>
            <person name="Meinertzhagen I.A."/>
            <person name="Necula S."/>
            <person name="Nonaka M."/>
            <person name="Putnam N."/>
            <person name="Rash S."/>
            <person name="Saiga H."/>
            <person name="Satake M."/>
            <person name="Terry A."/>
            <person name="Yamada L."/>
            <person name="Wang H.G."/>
            <person name="Awazu S."/>
            <person name="Azumi K."/>
            <person name="Boore J."/>
            <person name="Branno M."/>
            <person name="Chin-Bow S."/>
            <person name="DeSantis R."/>
            <person name="Doyle S."/>
            <person name="Francino P."/>
            <person name="Keys D.N."/>
            <person name="Haga S."/>
            <person name="Hayashi H."/>
            <person name="Hino K."/>
            <person name="Imai K.S."/>
            <person name="Inaba K."/>
            <person name="Kano S."/>
            <person name="Kobayashi K."/>
            <person name="Kobayashi M."/>
            <person name="Lee B.I."/>
            <person name="Makabe K.W."/>
            <person name="Manohar C."/>
            <person name="Matassi G."/>
            <person name="Medina M."/>
            <person name="Mochizuki Y."/>
            <person name="Mount S."/>
            <person name="Morishita T."/>
            <person name="Miura S."/>
            <person name="Nakayama A."/>
            <person name="Nishizaka S."/>
            <person name="Nomoto H."/>
            <person name="Ohta F."/>
            <person name="Oishi K."/>
            <person name="Rigoutsos I."/>
            <person name="Sano M."/>
            <person name="Sasaki A."/>
            <person name="Sasakura Y."/>
            <person name="Shoguchi E."/>
            <person name="Shin-i T."/>
            <person name="Spagnuolo A."/>
            <person name="Stainier D."/>
            <person name="Suzuki M.M."/>
            <person name="Tassy O."/>
            <person name="Takatori N."/>
            <person name="Tokuoka M."/>
            <person name="Yagi K."/>
            <person name="Yoshizaki F."/>
            <person name="Wada S."/>
            <person name="Zhang C."/>
            <person name="Hyatt P.D."/>
            <person name="Larimer F."/>
            <person name="Detter C."/>
            <person name="Doggett N."/>
            <person name="Glavina T."/>
            <person name="Hawkins T."/>
            <person name="Richardson P."/>
            <person name="Lucas S."/>
            <person name="Kohara Y."/>
            <person name="Levine M."/>
            <person name="Satoh N."/>
            <person name="Rokhsar D.S."/>
        </authorList>
    </citation>
    <scope>NUCLEOTIDE SEQUENCE [LARGE SCALE GENOMIC DNA]</scope>
</reference>
<accession>H2Y3I4</accession>
<dbReference type="InParanoid" id="H2Y3I4"/>
<evidence type="ECO:0000313" key="1">
    <source>
        <dbReference type="Ensembl" id="ENSCINP00000036469.1"/>
    </source>
</evidence>
<evidence type="ECO:0000313" key="2">
    <source>
        <dbReference type="Proteomes" id="UP000008144"/>
    </source>
</evidence>
<dbReference type="AlphaFoldDB" id="H2Y3I4"/>
<name>H2Y3I4_CIOIN</name>
<dbReference type="Proteomes" id="UP000008144">
    <property type="component" value="Unassembled WGS sequence"/>
</dbReference>
<reference evidence="1" key="2">
    <citation type="submission" date="2025-08" db="UniProtKB">
        <authorList>
            <consortium name="Ensembl"/>
        </authorList>
    </citation>
    <scope>IDENTIFICATION</scope>
</reference>
<dbReference type="Ensembl" id="ENSCINT00000036782.1">
    <property type="protein sequence ID" value="ENSCINP00000036469.1"/>
    <property type="gene ID" value="ENSCING00000019125.1"/>
</dbReference>
<protein>
    <submittedName>
        <fullName evidence="1">Uncharacterized protein</fullName>
    </submittedName>
</protein>
<sequence length="79" mass="9060">VLPLKQPVLFPEILFKSDNGTPVVVLSSSSQFADTRFLLRRILMTDFNDLMSAFDVGVIFVDISLLSFLTARFDYFFLY</sequence>
<reference evidence="1" key="3">
    <citation type="submission" date="2025-09" db="UniProtKB">
        <authorList>
            <consortium name="Ensembl"/>
        </authorList>
    </citation>
    <scope>IDENTIFICATION</scope>
</reference>
<proteinExistence type="predicted"/>
<organism evidence="1 2">
    <name type="scientific">Ciona intestinalis</name>
    <name type="common">Transparent sea squirt</name>
    <name type="synonym">Ascidia intestinalis</name>
    <dbReference type="NCBI Taxonomy" id="7719"/>
    <lineage>
        <taxon>Eukaryota</taxon>
        <taxon>Metazoa</taxon>
        <taxon>Chordata</taxon>
        <taxon>Tunicata</taxon>
        <taxon>Ascidiacea</taxon>
        <taxon>Phlebobranchia</taxon>
        <taxon>Cionidae</taxon>
        <taxon>Ciona</taxon>
    </lineage>
</organism>
<dbReference type="HOGENOM" id="CLU_2612115_0_0_1"/>